<dbReference type="AlphaFoldDB" id="A0A1V6RTX1"/>
<dbReference type="OrthoDB" id="4225815at2759"/>
<feature type="signal peptide" evidence="2">
    <location>
        <begin position="1"/>
        <end position="19"/>
    </location>
</feature>
<evidence type="ECO:0000313" key="3">
    <source>
        <dbReference type="EMBL" id="OQE05225.1"/>
    </source>
</evidence>
<sequence>MRLSILSVLSLVGAGMVSALPQESNLSLKRSESTESHKPDTSECVGTLLCCGTLTTPLDPVVDPLLLALGIDAASIVGSIGLLCHGYEKHSCDTEPQCCTEANILGGTLALGCADLKK</sequence>
<dbReference type="CDD" id="cd23507">
    <property type="entry name" value="hydrophobin_I"/>
    <property type="match status" value="1"/>
</dbReference>
<evidence type="ECO:0000256" key="1">
    <source>
        <dbReference type="ARBA" id="ARBA00023157"/>
    </source>
</evidence>
<dbReference type="GO" id="GO:0009277">
    <property type="term" value="C:fungal-type cell wall"/>
    <property type="evidence" value="ECO:0007669"/>
    <property type="project" value="InterPro"/>
</dbReference>
<dbReference type="EMBL" id="MDYP01000026">
    <property type="protein sequence ID" value="OQE05225.1"/>
    <property type="molecule type" value="Genomic_DNA"/>
</dbReference>
<comment type="caution">
    <text evidence="3">The sequence shown here is derived from an EMBL/GenBank/DDBJ whole genome shotgun (WGS) entry which is preliminary data.</text>
</comment>
<gene>
    <name evidence="3" type="ORF">PENVUL_c026G09064</name>
</gene>
<keyword evidence="2" id="KW-0732">Signal</keyword>
<dbReference type="Pfam" id="PF01185">
    <property type="entry name" value="Hydrophobin"/>
    <property type="match status" value="1"/>
</dbReference>
<organism evidence="3 4">
    <name type="scientific">Penicillium vulpinum</name>
    <dbReference type="NCBI Taxonomy" id="29845"/>
    <lineage>
        <taxon>Eukaryota</taxon>
        <taxon>Fungi</taxon>
        <taxon>Dikarya</taxon>
        <taxon>Ascomycota</taxon>
        <taxon>Pezizomycotina</taxon>
        <taxon>Eurotiomycetes</taxon>
        <taxon>Eurotiomycetidae</taxon>
        <taxon>Eurotiales</taxon>
        <taxon>Aspergillaceae</taxon>
        <taxon>Penicillium</taxon>
    </lineage>
</organism>
<dbReference type="GO" id="GO:0005199">
    <property type="term" value="F:structural constituent of cell wall"/>
    <property type="evidence" value="ECO:0007669"/>
    <property type="project" value="InterPro"/>
</dbReference>
<reference evidence="4" key="1">
    <citation type="journal article" date="2017" name="Nat. Microbiol.">
        <title>Global analysis of biosynthetic gene clusters reveals vast potential of secondary metabolite production in Penicillium species.</title>
        <authorList>
            <person name="Nielsen J.C."/>
            <person name="Grijseels S."/>
            <person name="Prigent S."/>
            <person name="Ji B."/>
            <person name="Dainat J."/>
            <person name="Nielsen K.F."/>
            <person name="Frisvad J.C."/>
            <person name="Workman M."/>
            <person name="Nielsen J."/>
        </authorList>
    </citation>
    <scope>NUCLEOTIDE SEQUENCE [LARGE SCALE GENOMIC DNA]</scope>
    <source>
        <strain evidence="4">IBT 29486</strain>
    </source>
</reference>
<evidence type="ECO:0000313" key="4">
    <source>
        <dbReference type="Proteomes" id="UP000191518"/>
    </source>
</evidence>
<dbReference type="InterPro" id="IPR001338">
    <property type="entry name" value="Class_I_Hydrophobin"/>
</dbReference>
<feature type="chain" id="PRO_5013988802" description="Hydrophobin" evidence="2">
    <location>
        <begin position="20"/>
        <end position="118"/>
    </location>
</feature>
<keyword evidence="1 2" id="KW-1015">Disulfide bond</keyword>
<protein>
    <recommendedName>
        <fullName evidence="2">Hydrophobin</fullName>
    </recommendedName>
</protein>
<keyword evidence="2" id="KW-0134">Cell wall</keyword>
<keyword evidence="2" id="KW-0964">Secreted</keyword>
<accession>A0A1V6RTX1</accession>
<keyword evidence="4" id="KW-1185">Reference proteome</keyword>
<name>A0A1V6RTX1_9EURO</name>
<comment type="subcellular location">
    <subcellularLocation>
        <location evidence="2">Secreted</location>
        <location evidence="2">Cell wall</location>
    </subcellularLocation>
</comment>
<comment type="similarity">
    <text evidence="2">Belongs to the fungal hydrophobin family.</text>
</comment>
<dbReference type="Proteomes" id="UP000191518">
    <property type="component" value="Unassembled WGS sequence"/>
</dbReference>
<evidence type="ECO:0000256" key="2">
    <source>
        <dbReference type="RuleBase" id="RU365009"/>
    </source>
</evidence>
<proteinExistence type="inferred from homology"/>